<sequence>MSRWERRLRRLRRRATWSQIRWWLLPRYSLQADVPLFALCVNLGPGKHRYPSSYVSSSTSLPASPSPSSQQHFGPAKRVYAPVFRPICVRKLGERLIHGGDPALTRCF</sequence>
<dbReference type="EMBL" id="FUEG01000029">
    <property type="protein sequence ID" value="SJL15577.1"/>
    <property type="molecule type" value="Genomic_DNA"/>
</dbReference>
<dbReference type="Proteomes" id="UP000219338">
    <property type="component" value="Unassembled WGS sequence"/>
</dbReference>
<reference evidence="3" key="1">
    <citation type="journal article" date="2017" name="Nat. Ecol. Evol.">
        <title>Genome expansion and lineage-specific genetic innovations in the forest pathogenic fungi Armillaria.</title>
        <authorList>
            <person name="Sipos G."/>
            <person name="Prasanna A.N."/>
            <person name="Walter M.C."/>
            <person name="O'Connor E."/>
            <person name="Balint B."/>
            <person name="Krizsan K."/>
            <person name="Kiss B."/>
            <person name="Hess J."/>
            <person name="Varga T."/>
            <person name="Slot J."/>
            <person name="Riley R."/>
            <person name="Boka B."/>
            <person name="Rigling D."/>
            <person name="Barry K."/>
            <person name="Lee J."/>
            <person name="Mihaltcheva S."/>
            <person name="LaButti K."/>
            <person name="Lipzen A."/>
            <person name="Waldron R."/>
            <person name="Moloney N.M."/>
            <person name="Sperisen C."/>
            <person name="Kredics L."/>
            <person name="Vagvoelgyi C."/>
            <person name="Patrignani A."/>
            <person name="Fitzpatrick D."/>
            <person name="Nagy I."/>
            <person name="Doyle S."/>
            <person name="Anderson J.B."/>
            <person name="Grigoriev I.V."/>
            <person name="Gueldener U."/>
            <person name="Muensterkoetter M."/>
            <person name="Nagy L.G."/>
        </authorList>
    </citation>
    <scope>NUCLEOTIDE SEQUENCE [LARGE SCALE GENOMIC DNA]</scope>
    <source>
        <strain evidence="3">C18/9</strain>
    </source>
</reference>
<evidence type="ECO:0000313" key="3">
    <source>
        <dbReference type="Proteomes" id="UP000219338"/>
    </source>
</evidence>
<feature type="region of interest" description="Disordered" evidence="1">
    <location>
        <begin position="51"/>
        <end position="75"/>
    </location>
</feature>
<gene>
    <name evidence="2" type="ORF">ARMOST_19078</name>
</gene>
<feature type="compositionally biased region" description="Low complexity" evidence="1">
    <location>
        <begin position="51"/>
        <end position="69"/>
    </location>
</feature>
<organism evidence="2 3">
    <name type="scientific">Armillaria ostoyae</name>
    <name type="common">Armillaria root rot fungus</name>
    <dbReference type="NCBI Taxonomy" id="47428"/>
    <lineage>
        <taxon>Eukaryota</taxon>
        <taxon>Fungi</taxon>
        <taxon>Dikarya</taxon>
        <taxon>Basidiomycota</taxon>
        <taxon>Agaricomycotina</taxon>
        <taxon>Agaricomycetes</taxon>
        <taxon>Agaricomycetidae</taxon>
        <taxon>Agaricales</taxon>
        <taxon>Marasmiineae</taxon>
        <taxon>Physalacriaceae</taxon>
        <taxon>Armillaria</taxon>
    </lineage>
</organism>
<protein>
    <submittedName>
        <fullName evidence="2">Uncharacterized protein</fullName>
    </submittedName>
</protein>
<keyword evidence="3" id="KW-1185">Reference proteome</keyword>
<name>A0A284S3M7_ARMOS</name>
<accession>A0A284S3M7</accession>
<proteinExistence type="predicted"/>
<evidence type="ECO:0000256" key="1">
    <source>
        <dbReference type="SAM" id="MobiDB-lite"/>
    </source>
</evidence>
<dbReference type="AlphaFoldDB" id="A0A284S3M7"/>
<evidence type="ECO:0000313" key="2">
    <source>
        <dbReference type="EMBL" id="SJL15577.1"/>
    </source>
</evidence>